<geneLocation type="chloroplast" evidence="1"/>
<accession>A0A2U8GJ50</accession>
<dbReference type="RefSeq" id="YP_009492043.1">
    <property type="nucleotide sequence ID" value="NC_037920.1"/>
</dbReference>
<dbReference type="AlphaFoldDB" id="A0A2U8GJ50"/>
<keyword evidence="1" id="KW-0934">Plastid</keyword>
<dbReference type="GeneID" id="36951653"/>
<sequence length="109" mass="11731">MRCFGCALGSAEAPSARGEAAKEQRGRCIPFALSLALLRSFFASSLCEKEAKTGSSFAEQRCIAFALALRSFAERRCIAFARAERAKAGGKAKVEGVSKSKLNNYFVNL</sequence>
<evidence type="ECO:0000313" key="1">
    <source>
        <dbReference type="EMBL" id="AWI68659.1"/>
    </source>
</evidence>
<proteinExistence type="predicted"/>
<dbReference type="EMBL" id="MF276982">
    <property type="protein sequence ID" value="AWI68659.1"/>
    <property type="molecule type" value="Genomic_DNA"/>
</dbReference>
<name>A0A2U8GJ50_PSEBY</name>
<keyword evidence="1" id="KW-0150">Chloroplast</keyword>
<protein>
    <submittedName>
        <fullName evidence="1">Uncharacterized protein</fullName>
    </submittedName>
</protein>
<organism evidence="1">
    <name type="scientific">Pseudopediastrum boryanum</name>
    <name type="common">Green alga</name>
    <name type="synonym">Pediastrum boryanum</name>
    <dbReference type="NCBI Taxonomy" id="55410"/>
    <lineage>
        <taxon>Eukaryota</taxon>
        <taxon>Viridiplantae</taxon>
        <taxon>Chlorophyta</taxon>
        <taxon>core chlorophytes</taxon>
        <taxon>Chlorophyceae</taxon>
        <taxon>CS clade</taxon>
        <taxon>Sphaeropleales</taxon>
        <taxon>Hydrodictyaceae</taxon>
        <taxon>Pseudopediastrum</taxon>
    </lineage>
</organism>
<reference evidence="1" key="1">
    <citation type="journal article" date="2018" name="Am. J. Bot.">
        <title>Organellar phylogenomics inform systematics in the green algal family Hydrodictyaceae (Chlorophyceae) and provide clues to the complex evolutionary history of plastid genomes in the green algal tree of life.</title>
        <authorList>
            <person name="McManus H.A."/>
            <person name="Fucikova K."/>
            <person name="Lewis P.O."/>
            <person name="Lewis L.A."/>
            <person name="Karol K.G."/>
        </authorList>
    </citation>
    <scope>NUCLEOTIDE SEQUENCE</scope>
</reference>